<dbReference type="EMBL" id="VSRR010018527">
    <property type="protein sequence ID" value="MPC61421.1"/>
    <property type="molecule type" value="Genomic_DNA"/>
</dbReference>
<dbReference type="AlphaFoldDB" id="A0A5B7GMV8"/>
<gene>
    <name evidence="1" type="ORF">E2C01_055493</name>
</gene>
<evidence type="ECO:0000313" key="2">
    <source>
        <dbReference type="Proteomes" id="UP000324222"/>
    </source>
</evidence>
<sequence>MSTWCSADPDSSAIFHLPSPPAATPLPEYPSFFEGGGGRRWTGHHSTSKTCESL</sequence>
<organism evidence="1 2">
    <name type="scientific">Portunus trituberculatus</name>
    <name type="common">Swimming crab</name>
    <name type="synonym">Neptunus trituberculatus</name>
    <dbReference type="NCBI Taxonomy" id="210409"/>
    <lineage>
        <taxon>Eukaryota</taxon>
        <taxon>Metazoa</taxon>
        <taxon>Ecdysozoa</taxon>
        <taxon>Arthropoda</taxon>
        <taxon>Crustacea</taxon>
        <taxon>Multicrustacea</taxon>
        <taxon>Malacostraca</taxon>
        <taxon>Eumalacostraca</taxon>
        <taxon>Eucarida</taxon>
        <taxon>Decapoda</taxon>
        <taxon>Pleocyemata</taxon>
        <taxon>Brachyura</taxon>
        <taxon>Eubrachyura</taxon>
        <taxon>Portunoidea</taxon>
        <taxon>Portunidae</taxon>
        <taxon>Portuninae</taxon>
        <taxon>Portunus</taxon>
    </lineage>
</organism>
<protein>
    <submittedName>
        <fullName evidence="1">Uncharacterized protein</fullName>
    </submittedName>
</protein>
<evidence type="ECO:0000313" key="1">
    <source>
        <dbReference type="EMBL" id="MPC61421.1"/>
    </source>
</evidence>
<keyword evidence="2" id="KW-1185">Reference proteome</keyword>
<accession>A0A5B7GMV8</accession>
<proteinExistence type="predicted"/>
<name>A0A5B7GMV8_PORTR</name>
<comment type="caution">
    <text evidence="1">The sequence shown here is derived from an EMBL/GenBank/DDBJ whole genome shotgun (WGS) entry which is preliminary data.</text>
</comment>
<dbReference type="Proteomes" id="UP000324222">
    <property type="component" value="Unassembled WGS sequence"/>
</dbReference>
<reference evidence="1 2" key="1">
    <citation type="submission" date="2019-05" db="EMBL/GenBank/DDBJ databases">
        <title>Another draft genome of Portunus trituberculatus and its Hox gene families provides insights of decapod evolution.</title>
        <authorList>
            <person name="Jeong J.-H."/>
            <person name="Song I."/>
            <person name="Kim S."/>
            <person name="Choi T."/>
            <person name="Kim D."/>
            <person name="Ryu S."/>
            <person name="Kim W."/>
        </authorList>
    </citation>
    <scope>NUCLEOTIDE SEQUENCE [LARGE SCALE GENOMIC DNA]</scope>
    <source>
        <tissue evidence="1">Muscle</tissue>
    </source>
</reference>